<evidence type="ECO:0000313" key="7">
    <source>
        <dbReference type="EMBL" id="KAJ8602709.1"/>
    </source>
</evidence>
<comment type="caution">
    <text evidence="7">The sequence shown here is derived from an EMBL/GenBank/DDBJ whole genome shotgun (WGS) entry which is preliminary data.</text>
</comment>
<dbReference type="CDD" id="cd16029">
    <property type="entry name" value="4-S"/>
    <property type="match status" value="1"/>
</dbReference>
<evidence type="ECO:0000256" key="1">
    <source>
        <dbReference type="ARBA" id="ARBA00008779"/>
    </source>
</evidence>
<keyword evidence="8" id="KW-1185">Reference proteome</keyword>
<dbReference type="InterPro" id="IPR024607">
    <property type="entry name" value="Sulfatase_CS"/>
</dbReference>
<keyword evidence="3" id="KW-0378">Hydrolase</keyword>
<dbReference type="EMBL" id="JAQMWT010000370">
    <property type="protein sequence ID" value="KAJ8602709.1"/>
    <property type="molecule type" value="Genomic_DNA"/>
</dbReference>
<dbReference type="GO" id="GO:0046872">
    <property type="term" value="F:metal ion binding"/>
    <property type="evidence" value="ECO:0007669"/>
    <property type="project" value="UniProtKB-KW"/>
</dbReference>
<dbReference type="InterPro" id="IPR000917">
    <property type="entry name" value="Sulfatase_N"/>
</dbReference>
<dbReference type="Proteomes" id="UP001230188">
    <property type="component" value="Unassembled WGS sequence"/>
</dbReference>
<keyword evidence="5" id="KW-0325">Glycoprotein</keyword>
<feature type="domain" description="Sulfatase N-terminal" evidence="6">
    <location>
        <begin position="4"/>
        <end position="337"/>
    </location>
</feature>
<organism evidence="7 8">
    <name type="scientific">Chrysophaeum taylorii</name>
    <dbReference type="NCBI Taxonomy" id="2483200"/>
    <lineage>
        <taxon>Eukaryota</taxon>
        <taxon>Sar</taxon>
        <taxon>Stramenopiles</taxon>
        <taxon>Ochrophyta</taxon>
        <taxon>Pelagophyceae</taxon>
        <taxon>Pelagomonadales</taxon>
        <taxon>Pelagomonadaceae</taxon>
        <taxon>Chrysophaeum</taxon>
    </lineage>
</organism>
<sequence length="532" mass="58498">MGAKNIVLYVADDLGWADVGYHGSNFPTPFIDDLARTGVEFDRFYTNELCSPSRSAIMTGRFSFRMGLQHISTIIAGGTAGLLPMNETTTIAESLKAAGYETHGVGKWHLGTASFSQLPLQRGFDTWVGYYGAQVDYYNWTFAANQAYPVDAGCAGYAGLNAQAFDSWVGNDVNNAAFGEYSVDAYDAEFKRIVGSAVSPFFVYFAQQLVHYPMDEPPSISTAASKICERIGGPDGRKTLCRMASRLDDSVRAAVEALDLVWNETVFWFFADNGGWTDDGFFATYSSNFPLRGGKFTQYEGGCRVPAFVTGGGLRFGRKLSALVHVVDVAATIRALARAPALNDTISTDGLDLWPLVTGVVEDSPTAVRDEIPLNVDVNPLQIWGVGPLTRVTRELNYSAIIVWPWKLVVGWGCNPNNAETTNPKAEGYWTIHDYVYLPPPVNDTDADVALRLYDINADPTESRNLATAFPTIANRLTRRLAYWSTSAGGFQPEQWNLPIPLGNPIRANWTWYPFLGTDQHPINPLNCDPVY</sequence>
<keyword evidence="4" id="KW-0106">Calcium</keyword>
<evidence type="ECO:0000256" key="4">
    <source>
        <dbReference type="ARBA" id="ARBA00022837"/>
    </source>
</evidence>
<comment type="similarity">
    <text evidence="1">Belongs to the sulfatase family.</text>
</comment>
<evidence type="ECO:0000256" key="5">
    <source>
        <dbReference type="ARBA" id="ARBA00023180"/>
    </source>
</evidence>
<proteinExistence type="inferred from homology"/>
<dbReference type="InterPro" id="IPR017850">
    <property type="entry name" value="Alkaline_phosphatase_core_sf"/>
</dbReference>
<gene>
    <name evidence="7" type="ORF">CTAYLR_003749</name>
</gene>
<evidence type="ECO:0000259" key="6">
    <source>
        <dbReference type="Pfam" id="PF00884"/>
    </source>
</evidence>
<dbReference type="Pfam" id="PF00884">
    <property type="entry name" value="Sulfatase"/>
    <property type="match status" value="1"/>
</dbReference>
<dbReference type="Gene3D" id="3.40.720.10">
    <property type="entry name" value="Alkaline Phosphatase, subunit A"/>
    <property type="match status" value="1"/>
</dbReference>
<dbReference type="InterPro" id="IPR047115">
    <property type="entry name" value="ARSB"/>
</dbReference>
<evidence type="ECO:0000313" key="8">
    <source>
        <dbReference type="Proteomes" id="UP001230188"/>
    </source>
</evidence>
<evidence type="ECO:0000256" key="2">
    <source>
        <dbReference type="ARBA" id="ARBA00022723"/>
    </source>
</evidence>
<dbReference type="PROSITE" id="PS00149">
    <property type="entry name" value="SULFATASE_2"/>
    <property type="match status" value="1"/>
</dbReference>
<protein>
    <recommendedName>
        <fullName evidence="6">Sulfatase N-terminal domain-containing protein</fullName>
    </recommendedName>
</protein>
<dbReference type="PANTHER" id="PTHR10342">
    <property type="entry name" value="ARYLSULFATASE"/>
    <property type="match status" value="1"/>
</dbReference>
<evidence type="ECO:0000256" key="3">
    <source>
        <dbReference type="ARBA" id="ARBA00022801"/>
    </source>
</evidence>
<accession>A0AAD7XIF1</accession>
<dbReference type="PANTHER" id="PTHR10342:SF274">
    <property type="entry name" value="ARYLSULFATASE B"/>
    <property type="match status" value="1"/>
</dbReference>
<dbReference type="GO" id="GO:0008484">
    <property type="term" value="F:sulfuric ester hydrolase activity"/>
    <property type="evidence" value="ECO:0007669"/>
    <property type="project" value="InterPro"/>
</dbReference>
<dbReference type="AlphaFoldDB" id="A0AAD7XIF1"/>
<reference evidence="7" key="1">
    <citation type="submission" date="2023-01" db="EMBL/GenBank/DDBJ databases">
        <title>Metagenome sequencing of chrysophaentin producing Chrysophaeum taylorii.</title>
        <authorList>
            <person name="Davison J."/>
            <person name="Bewley C."/>
        </authorList>
    </citation>
    <scope>NUCLEOTIDE SEQUENCE</scope>
    <source>
        <strain evidence="7">NIES-1699</strain>
    </source>
</reference>
<keyword evidence="2" id="KW-0479">Metal-binding</keyword>
<dbReference type="SUPFAM" id="SSF53649">
    <property type="entry name" value="Alkaline phosphatase-like"/>
    <property type="match status" value="1"/>
</dbReference>
<dbReference type="Gene3D" id="3.30.1120.10">
    <property type="match status" value="1"/>
</dbReference>
<name>A0AAD7XIF1_9STRA</name>